<dbReference type="InterPro" id="IPR004155">
    <property type="entry name" value="PBS_lyase_HEAT"/>
</dbReference>
<reference evidence="2" key="1">
    <citation type="submission" date="2024-05" db="EMBL/GenBank/DDBJ databases">
        <authorList>
            <person name="Kim S."/>
            <person name="Heo J."/>
            <person name="Choi H."/>
            <person name="Choi Y."/>
            <person name="Kwon S.-W."/>
            <person name="Kim Y."/>
        </authorList>
    </citation>
    <scope>NUCLEOTIDE SEQUENCE</scope>
    <source>
        <strain evidence="2">KACC 23699</strain>
    </source>
</reference>
<protein>
    <submittedName>
        <fullName evidence="2">HEAT repeat domain-containing protein</fullName>
    </submittedName>
</protein>
<dbReference type="InterPro" id="IPR011989">
    <property type="entry name" value="ARM-like"/>
</dbReference>
<dbReference type="SMART" id="SM00567">
    <property type="entry name" value="EZ_HEAT"/>
    <property type="match status" value="3"/>
</dbReference>
<dbReference type="RefSeq" id="WP_406829964.1">
    <property type="nucleotide sequence ID" value="NZ_CP157483.1"/>
</dbReference>
<name>A0AAU7JR12_9MICO</name>
<evidence type="ECO:0000313" key="2">
    <source>
        <dbReference type="EMBL" id="XBO42544.1"/>
    </source>
</evidence>
<comment type="function">
    <text evidence="1">Catalyzes the hydroxylation of the N(6)-(4-aminobutyl)-L-lysine intermediate produced by deoxyhypusine synthase/DHPS on a critical lysine of the eukaryotic translation initiation factor 5A/eIF-5A. This is the second step of the post-translational modification of that lysine into an unusual amino acid residue named hypusine. Hypusination is unique to mature eIF-5A factor and is essential for its function.</text>
</comment>
<dbReference type="EMBL" id="CP157483">
    <property type="protein sequence ID" value="XBO42544.1"/>
    <property type="molecule type" value="Genomic_DNA"/>
</dbReference>
<gene>
    <name evidence="2" type="ORF">ABEG17_13305</name>
</gene>
<dbReference type="SUPFAM" id="SSF48371">
    <property type="entry name" value="ARM repeat"/>
    <property type="match status" value="1"/>
</dbReference>
<dbReference type="PROSITE" id="PS50077">
    <property type="entry name" value="HEAT_REPEAT"/>
    <property type="match status" value="1"/>
</dbReference>
<proteinExistence type="predicted"/>
<dbReference type="Pfam" id="PF13646">
    <property type="entry name" value="HEAT_2"/>
    <property type="match status" value="1"/>
</dbReference>
<dbReference type="InterPro" id="IPR016024">
    <property type="entry name" value="ARM-type_fold"/>
</dbReference>
<organism evidence="2">
    <name type="scientific">Pedococcus sp. KACC 23699</name>
    <dbReference type="NCBI Taxonomy" id="3149228"/>
    <lineage>
        <taxon>Bacteria</taxon>
        <taxon>Bacillati</taxon>
        <taxon>Actinomycetota</taxon>
        <taxon>Actinomycetes</taxon>
        <taxon>Micrococcales</taxon>
        <taxon>Intrasporangiaceae</taxon>
        <taxon>Pedococcus</taxon>
    </lineage>
</organism>
<dbReference type="AlphaFoldDB" id="A0AAU7JR12"/>
<dbReference type="PANTHER" id="PTHR12697">
    <property type="entry name" value="PBS LYASE HEAT-LIKE PROTEIN"/>
    <property type="match status" value="1"/>
</dbReference>
<sequence length="347" mass="35988">MTTRQLLLGIELLVLLACLTLALSVVVSKVTRLRRESRTALALAPVRGALIELAAGEPDGLPALRSARGKTADAIDHAAVGLLAKVRGEPASQLVTVLEEHGAIDRARADIAHRSPVHRARAVQLLGLARVDDCSALISEALEDEASDVRASAAYAAAYLADPWLAAPLLRSVGAGGGIPAGLAADALLEMGFEITPVLRAAMRNPAPRTRMVAAHVAGVGTFVPALPELRELVDSDPDLTVRVEAAEALGLIGRDSEIDLLARHTAQGAPTDLRRACARALGRIGSADALGPLVALLLDPDTRLAELAAHSLVQIGPLGMRTLQDRRSEPAAGTALVLAGLRAGTS</sequence>
<evidence type="ECO:0000256" key="1">
    <source>
        <dbReference type="ARBA" id="ARBA00045876"/>
    </source>
</evidence>
<dbReference type="GO" id="GO:0016491">
    <property type="term" value="F:oxidoreductase activity"/>
    <property type="evidence" value="ECO:0007669"/>
    <property type="project" value="TreeGrafter"/>
</dbReference>
<dbReference type="PANTHER" id="PTHR12697:SF5">
    <property type="entry name" value="DEOXYHYPUSINE HYDROXYLASE"/>
    <property type="match status" value="1"/>
</dbReference>
<dbReference type="Gene3D" id="1.25.10.10">
    <property type="entry name" value="Leucine-rich Repeat Variant"/>
    <property type="match status" value="2"/>
</dbReference>
<accession>A0AAU7JR12</accession>
<dbReference type="InterPro" id="IPR021133">
    <property type="entry name" value="HEAT_type_2"/>
</dbReference>